<protein>
    <submittedName>
        <fullName evidence="1">Solute carrier</fullName>
    </submittedName>
</protein>
<gene>
    <name evidence="1" type="ORF">EJF14_40553</name>
</gene>
<keyword evidence="2" id="KW-1185">Reference proteome</keyword>
<dbReference type="EMBL" id="CP038487">
    <property type="protein sequence ID" value="QFZ28511.1"/>
    <property type="molecule type" value="Genomic_DNA"/>
</dbReference>
<sequence>MWSTIYIVAGTIVCGCLNSLLTKYQDNQCVRNCSNPDVSTHKMFEQPAIQTLQMFIGELAIYLVYYLLYVSSFSKRSQYTSVGEQPKITTRQSLLLAIPSVCDMLATTLMNIGLVYTPVSIYQMTRGAVVLFVAVMSVVFLKRRIRKLEWIALIIVTLGIVIVGYSGSNAPMQAEDAVLVAIGIGLIIIAVSFQAVQFVVEERIMSRFHFEPMRLVYTEGFFGVVILVAALVILNFVIGSVQSPEKFVDSPFNLRESFGQTFGSKQVLLSSLLIMVCISAFNFCGITLTHQLSATARSTIDSCRTLLVWLVAMVLGWESFSFLQAVGFVVLVFGTLCFNGVLKPEEWTWIPTCLKDNVHKDERLIDVVDEPIDRM</sequence>
<dbReference type="Proteomes" id="UP000326582">
    <property type="component" value="Chromosome 4"/>
</dbReference>
<reference evidence="2" key="1">
    <citation type="journal article" date="2019" name="MBio">
        <title>Comparative genomics for the elucidation of multidrug resistance (MDR) in Candida lusitaniae.</title>
        <authorList>
            <person name="Kannan A."/>
            <person name="Asner S.A."/>
            <person name="Trachsel E."/>
            <person name="Kelly S."/>
            <person name="Parker J."/>
            <person name="Sanglard D."/>
        </authorList>
    </citation>
    <scope>NUCLEOTIDE SEQUENCE [LARGE SCALE GENOMIC DNA]</scope>
    <source>
        <strain evidence="2">P1</strain>
    </source>
</reference>
<name>A0ACD0WM76_CLALS</name>
<evidence type="ECO:0000313" key="1">
    <source>
        <dbReference type="EMBL" id="QFZ28511.1"/>
    </source>
</evidence>
<organism evidence="1 2">
    <name type="scientific">Clavispora lusitaniae</name>
    <name type="common">Candida lusitaniae</name>
    <dbReference type="NCBI Taxonomy" id="36911"/>
    <lineage>
        <taxon>Eukaryota</taxon>
        <taxon>Fungi</taxon>
        <taxon>Dikarya</taxon>
        <taxon>Ascomycota</taxon>
        <taxon>Saccharomycotina</taxon>
        <taxon>Pichiomycetes</taxon>
        <taxon>Metschnikowiaceae</taxon>
        <taxon>Clavispora</taxon>
    </lineage>
</organism>
<proteinExistence type="predicted"/>
<accession>A0ACD0WM76</accession>
<evidence type="ECO:0000313" key="2">
    <source>
        <dbReference type="Proteomes" id="UP000326582"/>
    </source>
</evidence>